<keyword evidence="1" id="KW-1133">Transmembrane helix</keyword>
<organism evidence="3 4">
    <name type="scientific">Nocardioides aromaticivorans</name>
    <dbReference type="NCBI Taxonomy" id="200618"/>
    <lineage>
        <taxon>Bacteria</taxon>
        <taxon>Bacillati</taxon>
        <taxon>Actinomycetota</taxon>
        <taxon>Actinomycetes</taxon>
        <taxon>Propionibacteriales</taxon>
        <taxon>Nocardioidaceae</taxon>
        <taxon>Nocardioides</taxon>
    </lineage>
</organism>
<dbReference type="EMBL" id="CP022295">
    <property type="protein sequence ID" value="QSR26369.1"/>
    <property type="molecule type" value="Genomic_DNA"/>
</dbReference>
<evidence type="ECO:0000313" key="3">
    <source>
        <dbReference type="EMBL" id="QSR26369.1"/>
    </source>
</evidence>
<dbReference type="Pfam" id="PF09851">
    <property type="entry name" value="SHOCT"/>
    <property type="match status" value="1"/>
</dbReference>
<keyword evidence="4" id="KW-1185">Reference proteome</keyword>
<evidence type="ECO:0000259" key="2">
    <source>
        <dbReference type="Pfam" id="PF09851"/>
    </source>
</evidence>
<keyword evidence="1" id="KW-0812">Transmembrane</keyword>
<dbReference type="InterPro" id="IPR018649">
    <property type="entry name" value="SHOCT"/>
</dbReference>
<accession>A0ABX7PK76</accession>
<evidence type="ECO:0000256" key="1">
    <source>
        <dbReference type="SAM" id="Phobius"/>
    </source>
</evidence>
<dbReference type="RefSeq" id="WP_207010731.1">
    <property type="nucleotide sequence ID" value="NZ_CP022295.1"/>
</dbReference>
<reference evidence="3 4" key="1">
    <citation type="submission" date="2017-06" db="EMBL/GenBank/DDBJ databases">
        <title>Complete Genome Sequence of the Soil Carbazole-Degrading Bacterium Nocardioides aromaticivorans IC177.</title>
        <authorList>
            <person name="Vejarano F."/>
            <person name="Suzuki-Minakuchi C."/>
            <person name="Ohtsubo Y."/>
            <person name="Tsuda M."/>
            <person name="Okada K."/>
            <person name="Nojiri H."/>
        </authorList>
    </citation>
    <scope>NUCLEOTIDE SEQUENCE [LARGE SCALE GENOMIC DNA]</scope>
    <source>
        <strain evidence="3 4">IC177</strain>
    </source>
</reference>
<dbReference type="Proteomes" id="UP000662818">
    <property type="component" value="Chromosome"/>
</dbReference>
<proteinExistence type="predicted"/>
<name>A0ABX7PK76_9ACTN</name>
<gene>
    <name evidence="3" type="ORF">CFH99_12110</name>
</gene>
<keyword evidence="1" id="KW-0472">Membrane</keyword>
<sequence length="81" mass="9343">MMWDDGQYDVGWPAMVLMMVTFWALAGGAFYLAVRWLGRESRSTEPLEILDQRLASGEIDVEEYDRLRQALGEHRGTALHR</sequence>
<feature type="domain" description="SHOCT" evidence="2">
    <location>
        <begin position="45"/>
        <end position="71"/>
    </location>
</feature>
<protein>
    <recommendedName>
        <fullName evidence="2">SHOCT domain-containing protein</fullName>
    </recommendedName>
</protein>
<evidence type="ECO:0000313" key="4">
    <source>
        <dbReference type="Proteomes" id="UP000662818"/>
    </source>
</evidence>
<feature type="transmembrane region" description="Helical" evidence="1">
    <location>
        <begin position="12"/>
        <end position="34"/>
    </location>
</feature>